<comment type="similarity">
    <text evidence="1 5">Belongs to the peptidase S8 family.</text>
</comment>
<dbReference type="PROSITE" id="PS51892">
    <property type="entry name" value="SUBTILASE"/>
    <property type="match status" value="1"/>
</dbReference>
<dbReference type="AlphaFoldDB" id="A0A841R9D4"/>
<dbReference type="SUPFAM" id="SSF52743">
    <property type="entry name" value="Subtilisin-like"/>
    <property type="match status" value="1"/>
</dbReference>
<dbReference type="PRINTS" id="PR00723">
    <property type="entry name" value="SUBTILISIN"/>
</dbReference>
<proteinExistence type="inferred from homology"/>
<feature type="region of interest" description="Disordered" evidence="6">
    <location>
        <begin position="655"/>
        <end position="680"/>
    </location>
</feature>
<keyword evidence="3 5" id="KW-0378">Hydrolase</keyword>
<evidence type="ECO:0000313" key="9">
    <source>
        <dbReference type="EMBL" id="MBB6479817.1"/>
    </source>
</evidence>
<evidence type="ECO:0000256" key="7">
    <source>
        <dbReference type="SAM" id="SignalP"/>
    </source>
</evidence>
<reference evidence="9 10" key="1">
    <citation type="submission" date="2020-08" db="EMBL/GenBank/DDBJ databases">
        <title>Genomic Encyclopedia of Type Strains, Phase IV (KMG-IV): sequencing the most valuable type-strain genomes for metagenomic binning, comparative biology and taxonomic classification.</title>
        <authorList>
            <person name="Goeker M."/>
        </authorList>
    </citation>
    <scope>NUCLEOTIDE SEQUENCE [LARGE SCALE GENOMIC DNA]</scope>
    <source>
        <strain evidence="9 10">DSM 2461</strain>
    </source>
</reference>
<dbReference type="Gene3D" id="3.40.50.200">
    <property type="entry name" value="Peptidase S8/S53 domain"/>
    <property type="match status" value="1"/>
</dbReference>
<dbReference type="PANTHER" id="PTHR43806:SF11">
    <property type="entry name" value="CEREVISIN-RELATED"/>
    <property type="match status" value="1"/>
</dbReference>
<dbReference type="PROSITE" id="PS00137">
    <property type="entry name" value="SUBTILASE_HIS"/>
    <property type="match status" value="1"/>
</dbReference>
<dbReference type="Proteomes" id="UP000587760">
    <property type="component" value="Unassembled WGS sequence"/>
</dbReference>
<dbReference type="InterPro" id="IPR000209">
    <property type="entry name" value="Peptidase_S8/S53_dom"/>
</dbReference>
<keyword evidence="2 5" id="KW-0645">Protease</keyword>
<feature type="active site" description="Charge relay system" evidence="5">
    <location>
        <position position="242"/>
    </location>
</feature>
<dbReference type="InterPro" id="IPR050131">
    <property type="entry name" value="Peptidase_S8_subtilisin-like"/>
</dbReference>
<evidence type="ECO:0000256" key="1">
    <source>
        <dbReference type="ARBA" id="ARBA00011073"/>
    </source>
</evidence>
<feature type="chain" id="PRO_5032772578" evidence="7">
    <location>
        <begin position="24"/>
        <end position="715"/>
    </location>
</feature>
<keyword evidence="10" id="KW-1185">Reference proteome</keyword>
<comment type="caution">
    <text evidence="9">The sequence shown here is derived from an EMBL/GenBank/DDBJ whole genome shotgun (WGS) entry which is preliminary data.</text>
</comment>
<dbReference type="PROSITE" id="PS00138">
    <property type="entry name" value="SUBTILASE_SER"/>
    <property type="match status" value="1"/>
</dbReference>
<keyword evidence="7" id="KW-0732">Signal</keyword>
<evidence type="ECO:0000256" key="3">
    <source>
        <dbReference type="ARBA" id="ARBA00022801"/>
    </source>
</evidence>
<protein>
    <submittedName>
        <fullName evidence="9">Thermitase</fullName>
        <ecNumber evidence="9">3.4.21.66</ecNumber>
    </submittedName>
</protein>
<evidence type="ECO:0000259" key="8">
    <source>
        <dbReference type="Pfam" id="PF00082"/>
    </source>
</evidence>
<dbReference type="PROSITE" id="PS51257">
    <property type="entry name" value="PROKAR_LIPOPROTEIN"/>
    <property type="match status" value="1"/>
</dbReference>
<feature type="active site" description="Charge relay system" evidence="5">
    <location>
        <position position="183"/>
    </location>
</feature>
<dbReference type="SUPFAM" id="SSF49478">
    <property type="entry name" value="Cna protein B-type domain"/>
    <property type="match status" value="1"/>
</dbReference>
<dbReference type="GO" id="GO:0004252">
    <property type="term" value="F:serine-type endopeptidase activity"/>
    <property type="evidence" value="ECO:0007669"/>
    <property type="project" value="UniProtKB-UniRule"/>
</dbReference>
<feature type="signal peptide" evidence="7">
    <location>
        <begin position="1"/>
        <end position="23"/>
    </location>
</feature>
<accession>A0A841R9D4</accession>
<keyword evidence="4 5" id="KW-0720">Serine protease</keyword>
<sequence length="715" mass="76802">MKSIKYIAIFFSAALFVTGCDTALAPGISGDPATVVPEKEVSFDYSDLPGESSFFSPGSEQDLINETHYGYLIVRIEDSFKEKVITDAGAVVVNRMEMNGGRYLYVRKNREVLKLLKTLNNAPGVVYAEPDMINEMYSAVTYSDDLNDPRINSSQYSYHITGLGEALKTYGVGEYDVFIATIDSGINKTHEEFGSVYGAHPGYSMFDKTGDAGSVSYTFVGPGNDPVAMDGSNWDSNPGEGHGTHVSGTILAEGNNGLGVTGVCPDNATYLFYKCFADDENGNSVDGSGSTWAVYGSFKHLVDYKVANIDSDYTVPVNMSLGGDYASYYAIDVINYGLENKVVAVVASGNDGFNISAFPAAYQGVIAVGATNGRDEKVHFSNSGKHLSVSAPGFNIISAGNTAVDEYVYMSGTSMATPFVTGLVGLMLTHDPTLSPAMIKHILESTADDKGAPGFDEDYGWGRVNVAAAIEAVINLSPSDSSPYSEYLLQANVTNSGIGVAAVPVYLYKSTGEFVASSLSSESGIASFGLLREGDYILKTFYFGESLSDDSDPVKVVSFNNPLGNVVVDFAYDFPIYNIITATNEGTAGTDTVIELYRVDDSDPANPAFEFILDYDRGALDQTQYPLQRGEDYVIGITAYVSDGSPLDGHYAIRISEDNPDPSSYTGSAALTDGNDDMEPNDTEADAYVINPEQTYNAYLDGEEYDFYRISIPAN</sequence>
<dbReference type="RefSeq" id="WP_184745381.1">
    <property type="nucleotide sequence ID" value="NZ_JACHGJ010000002.1"/>
</dbReference>
<dbReference type="PANTHER" id="PTHR43806">
    <property type="entry name" value="PEPTIDASE S8"/>
    <property type="match status" value="1"/>
</dbReference>
<dbReference type="InterPro" id="IPR036852">
    <property type="entry name" value="Peptidase_S8/S53_dom_sf"/>
</dbReference>
<evidence type="ECO:0000256" key="5">
    <source>
        <dbReference type="PROSITE-ProRule" id="PRU01240"/>
    </source>
</evidence>
<dbReference type="InterPro" id="IPR022398">
    <property type="entry name" value="Peptidase_S8_His-AS"/>
</dbReference>
<organism evidence="9 10">
    <name type="scientific">Spirochaeta isovalerica</name>
    <dbReference type="NCBI Taxonomy" id="150"/>
    <lineage>
        <taxon>Bacteria</taxon>
        <taxon>Pseudomonadati</taxon>
        <taxon>Spirochaetota</taxon>
        <taxon>Spirochaetia</taxon>
        <taxon>Spirochaetales</taxon>
        <taxon>Spirochaetaceae</taxon>
        <taxon>Spirochaeta</taxon>
    </lineage>
</organism>
<feature type="active site" description="Charge relay system" evidence="5">
    <location>
        <position position="414"/>
    </location>
</feature>
<evidence type="ECO:0000256" key="4">
    <source>
        <dbReference type="ARBA" id="ARBA00022825"/>
    </source>
</evidence>
<feature type="domain" description="Peptidase S8/S53" evidence="8">
    <location>
        <begin position="176"/>
        <end position="462"/>
    </location>
</feature>
<dbReference type="EC" id="3.4.21.66" evidence="9"/>
<dbReference type="GO" id="GO:0006508">
    <property type="term" value="P:proteolysis"/>
    <property type="evidence" value="ECO:0007669"/>
    <property type="project" value="UniProtKB-KW"/>
</dbReference>
<dbReference type="InterPro" id="IPR015500">
    <property type="entry name" value="Peptidase_S8_subtilisin-rel"/>
</dbReference>
<name>A0A841R9D4_9SPIO</name>
<gene>
    <name evidence="9" type="ORF">HNR50_001475</name>
</gene>
<evidence type="ECO:0000256" key="2">
    <source>
        <dbReference type="ARBA" id="ARBA00022670"/>
    </source>
</evidence>
<dbReference type="InterPro" id="IPR023828">
    <property type="entry name" value="Peptidase_S8_Ser-AS"/>
</dbReference>
<dbReference type="Pfam" id="PF00082">
    <property type="entry name" value="Peptidase_S8"/>
    <property type="match status" value="1"/>
</dbReference>
<evidence type="ECO:0000313" key="10">
    <source>
        <dbReference type="Proteomes" id="UP000587760"/>
    </source>
</evidence>
<evidence type="ECO:0000256" key="6">
    <source>
        <dbReference type="SAM" id="MobiDB-lite"/>
    </source>
</evidence>
<dbReference type="EMBL" id="JACHGJ010000002">
    <property type="protein sequence ID" value="MBB6479817.1"/>
    <property type="molecule type" value="Genomic_DNA"/>
</dbReference>